<keyword evidence="2" id="KW-1185">Reference proteome</keyword>
<dbReference type="RefSeq" id="XP_014156743.1">
    <property type="nucleotide sequence ID" value="XM_014301268.1"/>
</dbReference>
<dbReference type="SUPFAM" id="SSF53300">
    <property type="entry name" value="vWA-like"/>
    <property type="match status" value="1"/>
</dbReference>
<dbReference type="GeneID" id="25905392"/>
<protein>
    <recommendedName>
        <fullName evidence="3">VWFA domain-containing protein</fullName>
    </recommendedName>
</protein>
<organism evidence="1 2">
    <name type="scientific">Sphaeroforma arctica JP610</name>
    <dbReference type="NCBI Taxonomy" id="667725"/>
    <lineage>
        <taxon>Eukaryota</taxon>
        <taxon>Ichthyosporea</taxon>
        <taxon>Ichthyophonida</taxon>
        <taxon>Sphaeroforma</taxon>
    </lineage>
</organism>
<dbReference type="EMBL" id="KQ241887">
    <property type="protein sequence ID" value="KNC82841.1"/>
    <property type="molecule type" value="Genomic_DNA"/>
</dbReference>
<reference evidence="1 2" key="1">
    <citation type="submission" date="2011-02" db="EMBL/GenBank/DDBJ databases">
        <title>The Genome Sequence of Sphaeroforma arctica JP610.</title>
        <authorList>
            <consortium name="The Broad Institute Genome Sequencing Platform"/>
            <person name="Russ C."/>
            <person name="Cuomo C."/>
            <person name="Young S.K."/>
            <person name="Zeng Q."/>
            <person name="Gargeya S."/>
            <person name="Alvarado L."/>
            <person name="Berlin A."/>
            <person name="Chapman S.B."/>
            <person name="Chen Z."/>
            <person name="Freedman E."/>
            <person name="Gellesch M."/>
            <person name="Goldberg J."/>
            <person name="Griggs A."/>
            <person name="Gujja S."/>
            <person name="Heilman E."/>
            <person name="Heiman D."/>
            <person name="Howarth C."/>
            <person name="Mehta T."/>
            <person name="Neiman D."/>
            <person name="Pearson M."/>
            <person name="Roberts A."/>
            <person name="Saif S."/>
            <person name="Shea T."/>
            <person name="Shenoy N."/>
            <person name="Sisk P."/>
            <person name="Stolte C."/>
            <person name="Sykes S."/>
            <person name="White J."/>
            <person name="Yandava C."/>
            <person name="Burger G."/>
            <person name="Gray M.W."/>
            <person name="Holland P.W.H."/>
            <person name="King N."/>
            <person name="Lang F.B.F."/>
            <person name="Roger A.J."/>
            <person name="Ruiz-Trillo I."/>
            <person name="Haas B."/>
            <person name="Nusbaum C."/>
            <person name="Birren B."/>
        </authorList>
    </citation>
    <scope>NUCLEOTIDE SEQUENCE [LARGE SCALE GENOMIC DNA]</scope>
    <source>
        <strain evidence="1 2">JP610</strain>
    </source>
</reference>
<dbReference type="Proteomes" id="UP000054560">
    <property type="component" value="Unassembled WGS sequence"/>
</dbReference>
<sequence>MFNLMHKRKLDTTSTSITENNVAIQQLQNDIRKKQRLSIARNMRRTTKPPQVDVPVDREIDPKLSLIAMVIDRSYSMSSMGSEVEGGCNAYLDEQRATDKADGIETSVIFTTFDDKIEVIHDGVSLSSVPKVTREQVEPRGSTALYDGIGDTLLRTAQHLRNQKTMPGKVVVFILTDGHENRSRTWGAASVTAEIKRLSVAPFNFDFYFAAANQDALDKGASMGIPTAQCLDYDPTPGGIKQAMYSSSVAYTRSKRGQSKGFSYQERCLSSMNYSH</sequence>
<dbReference type="AlphaFoldDB" id="A0A0L0G1Y0"/>
<name>A0A0L0G1Y0_9EUKA</name>
<evidence type="ECO:0008006" key="3">
    <source>
        <dbReference type="Google" id="ProtNLM"/>
    </source>
</evidence>
<gene>
    <name evidence="1" type="ORF">SARC_04888</name>
</gene>
<dbReference type="InterPro" id="IPR036465">
    <property type="entry name" value="vWFA_dom_sf"/>
</dbReference>
<evidence type="ECO:0000313" key="2">
    <source>
        <dbReference type="Proteomes" id="UP000054560"/>
    </source>
</evidence>
<accession>A0A0L0G1Y0</accession>
<proteinExistence type="predicted"/>
<dbReference type="eggNOG" id="ENOG502SZ6S">
    <property type="taxonomic scope" value="Eukaryota"/>
</dbReference>
<dbReference type="Gene3D" id="3.40.50.410">
    <property type="entry name" value="von Willebrand factor, type A domain"/>
    <property type="match status" value="1"/>
</dbReference>
<evidence type="ECO:0000313" key="1">
    <source>
        <dbReference type="EMBL" id="KNC82841.1"/>
    </source>
</evidence>
<dbReference type="OrthoDB" id="6495157at2759"/>